<dbReference type="SMART" id="SM00014">
    <property type="entry name" value="acidPPc"/>
    <property type="match status" value="1"/>
</dbReference>
<dbReference type="GO" id="GO:0016787">
    <property type="term" value="F:hydrolase activity"/>
    <property type="evidence" value="ECO:0007669"/>
    <property type="project" value="UniProtKB-KW"/>
</dbReference>
<dbReference type="OrthoDB" id="9801622at2"/>
<dbReference type="AlphaFoldDB" id="A0A345Y6I7"/>
<protein>
    <submittedName>
        <fullName evidence="9">Phosphatase PAP2 family protein</fullName>
    </submittedName>
</protein>
<feature type="transmembrane region" description="Helical" evidence="7">
    <location>
        <begin position="157"/>
        <end position="175"/>
    </location>
</feature>
<keyword evidence="6 7" id="KW-0472">Membrane</keyword>
<dbReference type="EMBL" id="CP031337">
    <property type="protein sequence ID" value="AXK39539.1"/>
    <property type="molecule type" value="Genomic_DNA"/>
</dbReference>
<evidence type="ECO:0000256" key="6">
    <source>
        <dbReference type="ARBA" id="ARBA00023136"/>
    </source>
</evidence>
<evidence type="ECO:0000313" key="10">
    <source>
        <dbReference type="Proteomes" id="UP000254537"/>
    </source>
</evidence>
<evidence type="ECO:0000256" key="7">
    <source>
        <dbReference type="SAM" id="Phobius"/>
    </source>
</evidence>
<feature type="transmembrane region" description="Helical" evidence="7">
    <location>
        <begin position="20"/>
        <end position="36"/>
    </location>
</feature>
<dbReference type="PANTHER" id="PTHR14969:SF62">
    <property type="entry name" value="DECAPRENYLPHOSPHORYL-5-PHOSPHORIBOSE PHOSPHATASE RV3807C-RELATED"/>
    <property type="match status" value="1"/>
</dbReference>
<feature type="transmembrane region" description="Helical" evidence="7">
    <location>
        <begin position="56"/>
        <end position="79"/>
    </location>
</feature>
<gene>
    <name evidence="9" type="ORF">DWG20_08855</name>
</gene>
<keyword evidence="3 7" id="KW-0812">Transmembrane</keyword>
<dbReference type="SUPFAM" id="SSF48317">
    <property type="entry name" value="Acid phosphatase/Vanadium-dependent haloperoxidase"/>
    <property type="match status" value="1"/>
</dbReference>
<dbReference type="GO" id="GO:0005886">
    <property type="term" value="C:plasma membrane"/>
    <property type="evidence" value="ECO:0007669"/>
    <property type="project" value="UniProtKB-SubCell"/>
</dbReference>
<reference evidence="9 10" key="1">
    <citation type="submission" date="2018-07" db="EMBL/GenBank/DDBJ databases">
        <title>Crenobacter cavernae sp. nov., isolated from a karst cave.</title>
        <authorList>
            <person name="Zhu H."/>
        </authorList>
    </citation>
    <scope>NUCLEOTIDE SEQUENCE [LARGE SCALE GENOMIC DNA]</scope>
    <source>
        <strain evidence="9 10">K1W11S-77</strain>
    </source>
</reference>
<evidence type="ECO:0000256" key="5">
    <source>
        <dbReference type="ARBA" id="ARBA00022989"/>
    </source>
</evidence>
<dbReference type="InterPro" id="IPR036938">
    <property type="entry name" value="PAP2/HPO_sf"/>
</dbReference>
<evidence type="ECO:0000256" key="1">
    <source>
        <dbReference type="ARBA" id="ARBA00004651"/>
    </source>
</evidence>
<keyword evidence="2" id="KW-1003">Cell membrane</keyword>
<dbReference type="RefSeq" id="WP_115433471.1">
    <property type="nucleotide sequence ID" value="NZ_CP031337.1"/>
</dbReference>
<dbReference type="InterPro" id="IPR000326">
    <property type="entry name" value="PAP2/HPO"/>
</dbReference>
<dbReference type="PANTHER" id="PTHR14969">
    <property type="entry name" value="SPHINGOSINE-1-PHOSPHATE PHOSPHOHYDROLASE"/>
    <property type="match status" value="1"/>
</dbReference>
<dbReference type="KEGG" id="ccah:DWG20_08855"/>
<dbReference type="Gene3D" id="1.20.144.10">
    <property type="entry name" value="Phosphatidic acid phosphatase type 2/haloperoxidase"/>
    <property type="match status" value="1"/>
</dbReference>
<evidence type="ECO:0000256" key="4">
    <source>
        <dbReference type="ARBA" id="ARBA00022801"/>
    </source>
</evidence>
<name>A0A345Y6I7_9NEIS</name>
<dbReference type="Pfam" id="PF01569">
    <property type="entry name" value="PAP2"/>
    <property type="match status" value="1"/>
</dbReference>
<sequence>MPGPLPDTPPAENALRVPGWPFWLALPAFVVFLFWPDANRALFLAANHAGAALPALFWLGLSVLGEWPVVAALVSVWAARKPARWPVALFATLLALLASTALKMLFAAARPPLMLAADNFYLLGAMPHGDSFPSGHATAAALMATLLGVGLRRRARALWLTLALAIMLSRLAVGVHWPLDLLAGGLLGWACAQGSLTYLGELRPGAWRLNLVATAIVLAYAAGLLSQPSLGGEGVWRVLVVSAAAAGLVASRLRERAAGRRI</sequence>
<keyword evidence="5 7" id="KW-1133">Transmembrane helix</keyword>
<evidence type="ECO:0000256" key="3">
    <source>
        <dbReference type="ARBA" id="ARBA00022692"/>
    </source>
</evidence>
<feature type="domain" description="Phosphatidic acid phosphatase type 2/haloperoxidase" evidence="8">
    <location>
        <begin position="83"/>
        <end position="196"/>
    </location>
</feature>
<feature type="transmembrane region" description="Helical" evidence="7">
    <location>
        <begin position="235"/>
        <end position="253"/>
    </location>
</feature>
<feature type="transmembrane region" description="Helical" evidence="7">
    <location>
        <begin position="181"/>
        <end position="199"/>
    </location>
</feature>
<feature type="transmembrane region" description="Helical" evidence="7">
    <location>
        <begin position="85"/>
        <end position="106"/>
    </location>
</feature>
<dbReference type="Proteomes" id="UP000254537">
    <property type="component" value="Chromosome"/>
</dbReference>
<evidence type="ECO:0000313" key="9">
    <source>
        <dbReference type="EMBL" id="AXK39539.1"/>
    </source>
</evidence>
<comment type="subcellular location">
    <subcellularLocation>
        <location evidence="1">Cell membrane</location>
        <topology evidence="1">Multi-pass membrane protein</topology>
    </subcellularLocation>
</comment>
<evidence type="ECO:0000256" key="2">
    <source>
        <dbReference type="ARBA" id="ARBA00022475"/>
    </source>
</evidence>
<organism evidence="9 10">
    <name type="scientific">Crenobacter cavernae</name>
    <dbReference type="NCBI Taxonomy" id="2290923"/>
    <lineage>
        <taxon>Bacteria</taxon>
        <taxon>Pseudomonadati</taxon>
        <taxon>Pseudomonadota</taxon>
        <taxon>Betaproteobacteria</taxon>
        <taxon>Neisseriales</taxon>
        <taxon>Neisseriaceae</taxon>
        <taxon>Crenobacter</taxon>
    </lineage>
</organism>
<feature type="transmembrane region" description="Helical" evidence="7">
    <location>
        <begin position="206"/>
        <end position="223"/>
    </location>
</feature>
<evidence type="ECO:0000259" key="8">
    <source>
        <dbReference type="SMART" id="SM00014"/>
    </source>
</evidence>
<proteinExistence type="predicted"/>
<keyword evidence="4" id="KW-0378">Hydrolase</keyword>
<accession>A0A345Y6I7</accession>